<comment type="similarity">
    <text evidence="2 7">Belongs to the peptidase S26 family.</text>
</comment>
<protein>
    <recommendedName>
        <fullName evidence="4 7">Signal peptidase I</fullName>
        <ecNumber evidence="3 7">3.4.21.89</ecNumber>
    </recommendedName>
</protein>
<dbReference type="SUPFAM" id="SSF51306">
    <property type="entry name" value="LexA/Signal peptidase"/>
    <property type="match status" value="1"/>
</dbReference>
<dbReference type="InterPro" id="IPR019758">
    <property type="entry name" value="Pept_S26A_signal_pept_1_CS"/>
</dbReference>
<dbReference type="GO" id="GO:0004252">
    <property type="term" value="F:serine-type endopeptidase activity"/>
    <property type="evidence" value="ECO:0007669"/>
    <property type="project" value="InterPro"/>
</dbReference>
<dbReference type="AlphaFoldDB" id="A0AA37HM09"/>
<keyword evidence="10" id="KW-1185">Reference proteome</keyword>
<keyword evidence="5 7" id="KW-0378">Hydrolase</keyword>
<dbReference type="EC" id="3.4.21.89" evidence="3 7"/>
<dbReference type="PROSITE" id="PS00760">
    <property type="entry name" value="SPASE_I_2"/>
    <property type="match status" value="1"/>
</dbReference>
<accession>A0AA37HM09</accession>
<evidence type="ECO:0000256" key="2">
    <source>
        <dbReference type="ARBA" id="ARBA00009370"/>
    </source>
</evidence>
<sequence>MAGDGIELMERARVDHDRDHQTGDPGIWASTRETLKVGIQALLIALVVRTLLFQPFNIPSSSLVPTLLVGDYLFVSKYSYGYSKYSLPLSEYIPIKASGRIWGAEPKRGDIAVFKLPKDNATDYIKRVIGLPGDKIQVIEGVLNINGKPVKRERIADYETLDAYGQVTKVPQYNETLPGGVTHRVIEINGDNGFWDKTEVYTVPAGHYFMMGDNRDNSTDSRDLANVGYVPFENFVGRAEMIFFSIDEGTPAWQIWNWPTKTRWGRLFSTIN</sequence>
<evidence type="ECO:0000256" key="1">
    <source>
        <dbReference type="ARBA" id="ARBA00000677"/>
    </source>
</evidence>
<feature type="active site" evidence="6">
    <location>
        <position position="62"/>
    </location>
</feature>
<dbReference type="CDD" id="cd06530">
    <property type="entry name" value="S26_SPase_I"/>
    <property type="match status" value="1"/>
</dbReference>
<dbReference type="Gene3D" id="2.10.109.10">
    <property type="entry name" value="Umud Fragment, subunit A"/>
    <property type="match status" value="1"/>
</dbReference>
<evidence type="ECO:0000313" key="9">
    <source>
        <dbReference type="EMBL" id="GJD78297.1"/>
    </source>
</evidence>
<reference evidence="9" key="1">
    <citation type="journal article" date="2016" name="Front. Microbiol.">
        <title>Genome Sequence of the Piezophilic, Mesophilic Sulfate-Reducing Bacterium Desulfovibrio indicus J2T.</title>
        <authorList>
            <person name="Cao J."/>
            <person name="Maignien L."/>
            <person name="Shao Z."/>
            <person name="Alain K."/>
            <person name="Jebbar M."/>
        </authorList>
    </citation>
    <scope>NUCLEOTIDE SEQUENCE</scope>
    <source>
        <strain evidence="9">NBRC 103626</strain>
    </source>
</reference>
<name>A0AA37HM09_9HYPH</name>
<reference evidence="9" key="2">
    <citation type="submission" date="2021-08" db="EMBL/GenBank/DDBJ databases">
        <authorList>
            <person name="Tani A."/>
            <person name="Ola A."/>
            <person name="Ogura Y."/>
            <person name="Katsura K."/>
            <person name="Hayashi T."/>
        </authorList>
    </citation>
    <scope>NUCLEOTIDE SEQUENCE</scope>
    <source>
        <strain evidence="9">NBRC 103626</strain>
    </source>
</reference>
<dbReference type="InterPro" id="IPR036286">
    <property type="entry name" value="LexA/Signal_pep-like_sf"/>
</dbReference>
<organism evidence="9 10">
    <name type="scientific">Methylobacterium gregans</name>
    <dbReference type="NCBI Taxonomy" id="374424"/>
    <lineage>
        <taxon>Bacteria</taxon>
        <taxon>Pseudomonadati</taxon>
        <taxon>Pseudomonadota</taxon>
        <taxon>Alphaproteobacteria</taxon>
        <taxon>Hyphomicrobiales</taxon>
        <taxon>Methylobacteriaceae</taxon>
        <taxon>Methylobacterium</taxon>
    </lineage>
</organism>
<comment type="caution">
    <text evidence="9">The sequence shown here is derived from an EMBL/GenBank/DDBJ whole genome shotgun (WGS) entry which is preliminary data.</text>
</comment>
<dbReference type="NCBIfam" id="TIGR02227">
    <property type="entry name" value="sigpep_I_bact"/>
    <property type="match status" value="1"/>
</dbReference>
<dbReference type="PANTHER" id="PTHR43390:SF1">
    <property type="entry name" value="CHLOROPLAST PROCESSING PEPTIDASE"/>
    <property type="match status" value="1"/>
</dbReference>
<dbReference type="GO" id="GO:0016020">
    <property type="term" value="C:membrane"/>
    <property type="evidence" value="ECO:0007669"/>
    <property type="project" value="UniProtKB-SubCell"/>
</dbReference>
<evidence type="ECO:0000259" key="8">
    <source>
        <dbReference type="Pfam" id="PF10502"/>
    </source>
</evidence>
<dbReference type="InterPro" id="IPR019533">
    <property type="entry name" value="Peptidase_S26"/>
</dbReference>
<dbReference type="GO" id="GO:0009003">
    <property type="term" value="F:signal peptidase activity"/>
    <property type="evidence" value="ECO:0007669"/>
    <property type="project" value="UniProtKB-EC"/>
</dbReference>
<evidence type="ECO:0000256" key="3">
    <source>
        <dbReference type="ARBA" id="ARBA00013208"/>
    </source>
</evidence>
<dbReference type="InterPro" id="IPR000223">
    <property type="entry name" value="Pept_S26A_signal_pept_1"/>
</dbReference>
<dbReference type="PROSITE" id="PS00761">
    <property type="entry name" value="SPASE_I_3"/>
    <property type="match status" value="1"/>
</dbReference>
<dbReference type="Pfam" id="PF10502">
    <property type="entry name" value="Peptidase_S26"/>
    <property type="match status" value="1"/>
</dbReference>
<keyword evidence="7" id="KW-0645">Protease</keyword>
<gene>
    <name evidence="9" type="ORF">NBEOAGPD_1511</name>
</gene>
<evidence type="ECO:0000256" key="6">
    <source>
        <dbReference type="PIRSR" id="PIRSR600223-1"/>
    </source>
</evidence>
<comment type="subcellular location">
    <subcellularLocation>
        <location evidence="7">Membrane</location>
        <topology evidence="7">Single-pass type II membrane protein</topology>
    </subcellularLocation>
</comment>
<dbReference type="PANTHER" id="PTHR43390">
    <property type="entry name" value="SIGNAL PEPTIDASE I"/>
    <property type="match status" value="1"/>
</dbReference>
<dbReference type="GO" id="GO:0006465">
    <property type="term" value="P:signal peptide processing"/>
    <property type="evidence" value="ECO:0007669"/>
    <property type="project" value="InterPro"/>
</dbReference>
<dbReference type="Proteomes" id="UP001055108">
    <property type="component" value="Unassembled WGS sequence"/>
</dbReference>
<evidence type="ECO:0000313" key="10">
    <source>
        <dbReference type="Proteomes" id="UP001055108"/>
    </source>
</evidence>
<dbReference type="PRINTS" id="PR00727">
    <property type="entry name" value="LEADERPTASE"/>
</dbReference>
<feature type="domain" description="Peptidase S26" evidence="8">
    <location>
        <begin position="32"/>
        <end position="244"/>
    </location>
</feature>
<evidence type="ECO:0000256" key="4">
    <source>
        <dbReference type="ARBA" id="ARBA00019232"/>
    </source>
</evidence>
<comment type="catalytic activity">
    <reaction evidence="1 7">
        <text>Cleavage of hydrophobic, N-terminal signal or leader sequences from secreted and periplasmic proteins.</text>
        <dbReference type="EC" id="3.4.21.89"/>
    </reaction>
</comment>
<dbReference type="InterPro" id="IPR019757">
    <property type="entry name" value="Pept_S26A_signal_pept_1_Lys-AS"/>
</dbReference>
<dbReference type="EMBL" id="BPQM01000030">
    <property type="protein sequence ID" value="GJD78297.1"/>
    <property type="molecule type" value="Genomic_DNA"/>
</dbReference>
<proteinExistence type="inferred from homology"/>
<feature type="active site" evidence="6">
    <location>
        <position position="126"/>
    </location>
</feature>
<evidence type="ECO:0000256" key="5">
    <source>
        <dbReference type="ARBA" id="ARBA00022801"/>
    </source>
</evidence>
<evidence type="ECO:0000256" key="7">
    <source>
        <dbReference type="RuleBase" id="RU362042"/>
    </source>
</evidence>